<reference evidence="2" key="1">
    <citation type="journal article" date="2019" name="Philos. Trans. R. Soc. Lond., B, Biol. Sci.">
        <title>Targeted metagenomic recovery of four divergent viruses reveals shared and distinctive characteristics of giant viruses of marine eukaryotes.</title>
        <authorList>
            <person name="Needham D.M."/>
            <person name="Poirier C."/>
            <person name="Hehenberger E."/>
            <person name="Jimenez V."/>
            <person name="Swalwell J.E."/>
            <person name="Santoro A.E."/>
            <person name="Worden A.Z."/>
        </authorList>
    </citation>
    <scope>NUCLEOTIDE SEQUENCE</scope>
    <source>
        <strain evidence="2">OPacV-662</strain>
    </source>
</reference>
<keyword evidence="1" id="KW-0472">Membrane</keyword>
<feature type="transmembrane region" description="Helical" evidence="1">
    <location>
        <begin position="31"/>
        <end position="53"/>
    </location>
</feature>
<accession>A0A5J6VJX9</accession>
<evidence type="ECO:0000256" key="1">
    <source>
        <dbReference type="SAM" id="Phobius"/>
    </source>
</evidence>
<proteinExistence type="predicted"/>
<evidence type="ECO:0000313" key="2">
    <source>
        <dbReference type="EMBL" id="QFG74143.1"/>
    </source>
</evidence>
<keyword evidence="1" id="KW-1133">Transmembrane helix</keyword>
<protein>
    <submittedName>
        <fullName evidence="2">Uncharacterized protein</fullName>
    </submittedName>
</protein>
<sequence>MKHIKQVITSANMLLPFLITGIKKYDPTTSLLMRLTASLAVFIHSLFLTWVYFKQAKL</sequence>
<organism evidence="2">
    <name type="scientific">Megaviridae environmental sample</name>
    <dbReference type="NCBI Taxonomy" id="1737588"/>
    <lineage>
        <taxon>Viruses</taxon>
        <taxon>Varidnaviria</taxon>
        <taxon>Bamfordvirae</taxon>
        <taxon>Nucleocytoviricota</taxon>
        <taxon>Megaviricetes</taxon>
        <taxon>Imitervirales</taxon>
        <taxon>Mimiviridae</taxon>
        <taxon>environmental samples</taxon>
    </lineage>
</organism>
<dbReference type="EMBL" id="MN448280">
    <property type="protein sequence ID" value="QFG74143.1"/>
    <property type="molecule type" value="Genomic_DNA"/>
</dbReference>
<keyword evidence="1" id="KW-0812">Transmembrane</keyword>
<name>A0A5J6VJX9_9VIRU</name>